<keyword evidence="3" id="KW-0732">Signal</keyword>
<feature type="chain" id="PRO_5042184474" evidence="3">
    <location>
        <begin position="21"/>
        <end position="586"/>
    </location>
</feature>
<dbReference type="PANTHER" id="PTHR31896:SF76">
    <property type="entry name" value="BAHD ACYLTRANSFERASE DCR"/>
    <property type="match status" value="1"/>
</dbReference>
<evidence type="ECO:0000256" key="3">
    <source>
        <dbReference type="SAM" id="SignalP"/>
    </source>
</evidence>
<protein>
    <submittedName>
        <fullName evidence="4">Uncharacterized protein</fullName>
    </submittedName>
</protein>
<proteinExistence type="predicted"/>
<feature type="compositionally biased region" description="Basic and acidic residues" evidence="2">
    <location>
        <begin position="327"/>
        <end position="346"/>
    </location>
</feature>
<dbReference type="AlphaFoldDB" id="A0AAD6LQA2"/>
<feature type="compositionally biased region" description="Basic residues" evidence="2">
    <location>
        <begin position="268"/>
        <end position="278"/>
    </location>
</feature>
<sequence>MSSWAADLLWVALNLSPTFLDSTKVRNTKVKVPTLSTRSKMDRPTDDAKPVYISHSESENLTKDQCQKSTQTYHLAALNPSPTFQSLAVHIWRHVTQARQLKPEDYTVFTFFADCRKRVDPPHRRKVTLATLFRPYSRIGTNSLRVHRRYNQFKDADVNCVAVESSPRIFQFYEPETVRSGINKSSFDEYGVLVPPGKSGGRSIDVESSLEAGAMERLEKDKDSFFFISMESPPERSSRSYAKRDAEDSSDVKSDRGGDDDEWDGSDKRKHRSTKSRKSTTGDDAEGFDGSGRRRSSTGDRSDSRKRGGGCSSAVSIKAGSDEDDYETRKDTRSKQLKKKQDESSLEKLSSWYQDGELDNKQSGGDKSVSKGHVQPDDSERRKLTSKISKHEGSRTAIKSKEERSYDGENEKALDRDTRYSERKDSSREKGHSSAEAGKNSRRRGDESDSNRKAEETLSEKPGPRSGKVMSLKKEVPRNEPSESKSRGLDSNSEKGVKTSNRDDRRVEAEREKYKSKSRSETAEEDNRASPLTREDRSGRETIEKHREQRTPTRRDVAESHERSSNAEEDGNTWTRDKGARRGRVL</sequence>
<dbReference type="InterPro" id="IPR023213">
    <property type="entry name" value="CAT-like_dom_sf"/>
</dbReference>
<feature type="compositionally biased region" description="Basic and acidic residues" evidence="2">
    <location>
        <begin position="443"/>
        <end position="463"/>
    </location>
</feature>
<dbReference type="EMBL" id="JAQIZT010000015">
    <property type="protein sequence ID" value="KAJ6971310.1"/>
    <property type="molecule type" value="Genomic_DNA"/>
</dbReference>
<organism evidence="4 5">
    <name type="scientific">Populus alba x Populus x berolinensis</name>
    <dbReference type="NCBI Taxonomy" id="444605"/>
    <lineage>
        <taxon>Eukaryota</taxon>
        <taxon>Viridiplantae</taxon>
        <taxon>Streptophyta</taxon>
        <taxon>Embryophyta</taxon>
        <taxon>Tracheophyta</taxon>
        <taxon>Spermatophyta</taxon>
        <taxon>Magnoliopsida</taxon>
        <taxon>eudicotyledons</taxon>
        <taxon>Gunneridae</taxon>
        <taxon>Pentapetalae</taxon>
        <taxon>rosids</taxon>
        <taxon>fabids</taxon>
        <taxon>Malpighiales</taxon>
        <taxon>Salicaceae</taxon>
        <taxon>Saliceae</taxon>
        <taxon>Populus</taxon>
    </lineage>
</organism>
<dbReference type="GO" id="GO:0016740">
    <property type="term" value="F:transferase activity"/>
    <property type="evidence" value="ECO:0007669"/>
    <property type="project" value="UniProtKB-KW"/>
</dbReference>
<feature type="compositionally biased region" description="Basic and acidic residues" evidence="2">
    <location>
        <begin position="472"/>
        <end position="566"/>
    </location>
</feature>
<comment type="caution">
    <text evidence="4">The sequence shown here is derived from an EMBL/GenBank/DDBJ whole genome shotgun (WGS) entry which is preliminary data.</text>
</comment>
<feature type="compositionally biased region" description="Basic and acidic residues" evidence="2">
    <location>
        <begin position="297"/>
        <end position="306"/>
    </location>
</feature>
<gene>
    <name evidence="4" type="ORF">NC653_035547</name>
</gene>
<evidence type="ECO:0000256" key="1">
    <source>
        <dbReference type="ARBA" id="ARBA00022679"/>
    </source>
</evidence>
<dbReference type="Proteomes" id="UP001164929">
    <property type="component" value="Chromosome 15"/>
</dbReference>
<dbReference type="PANTHER" id="PTHR31896">
    <property type="entry name" value="FAMILY REGULATORY PROTEIN, PUTATIVE (AFU_ORTHOLOGUE AFUA_3G14730)-RELATED"/>
    <property type="match status" value="1"/>
</dbReference>
<dbReference type="InterPro" id="IPR051283">
    <property type="entry name" value="Sec_Metabolite_Acyltrans"/>
</dbReference>
<feature type="compositionally biased region" description="Basic and acidic residues" evidence="2">
    <location>
        <begin position="374"/>
        <end position="433"/>
    </location>
</feature>
<feature type="compositionally biased region" description="Basic and acidic residues" evidence="2">
    <location>
        <begin position="233"/>
        <end position="257"/>
    </location>
</feature>
<name>A0AAD6LQA2_9ROSI</name>
<reference evidence="4" key="1">
    <citation type="journal article" date="2023" name="Mol. Ecol. Resour.">
        <title>Chromosome-level genome assembly of a triploid poplar Populus alba 'Berolinensis'.</title>
        <authorList>
            <person name="Chen S."/>
            <person name="Yu Y."/>
            <person name="Wang X."/>
            <person name="Wang S."/>
            <person name="Zhang T."/>
            <person name="Zhou Y."/>
            <person name="He R."/>
            <person name="Meng N."/>
            <person name="Wang Y."/>
            <person name="Liu W."/>
            <person name="Liu Z."/>
            <person name="Liu J."/>
            <person name="Guo Q."/>
            <person name="Huang H."/>
            <person name="Sederoff R.R."/>
            <person name="Wang G."/>
            <person name="Qu G."/>
            <person name="Chen S."/>
        </authorList>
    </citation>
    <scope>NUCLEOTIDE SEQUENCE</scope>
    <source>
        <strain evidence="4">SC-2020</strain>
    </source>
</reference>
<evidence type="ECO:0000313" key="4">
    <source>
        <dbReference type="EMBL" id="KAJ6971310.1"/>
    </source>
</evidence>
<dbReference type="Gene3D" id="3.30.559.10">
    <property type="entry name" value="Chloramphenicol acetyltransferase-like domain"/>
    <property type="match status" value="1"/>
</dbReference>
<keyword evidence="5" id="KW-1185">Reference proteome</keyword>
<feature type="signal peptide" evidence="3">
    <location>
        <begin position="1"/>
        <end position="20"/>
    </location>
</feature>
<feature type="region of interest" description="Disordered" evidence="2">
    <location>
        <begin position="225"/>
        <end position="586"/>
    </location>
</feature>
<accession>A0AAD6LQA2</accession>
<dbReference type="Pfam" id="PF02458">
    <property type="entry name" value="Transferase"/>
    <property type="match status" value="1"/>
</dbReference>
<evidence type="ECO:0000256" key="2">
    <source>
        <dbReference type="SAM" id="MobiDB-lite"/>
    </source>
</evidence>
<evidence type="ECO:0000313" key="5">
    <source>
        <dbReference type="Proteomes" id="UP001164929"/>
    </source>
</evidence>
<keyword evidence="1" id="KW-0808">Transferase</keyword>